<proteinExistence type="predicted"/>
<evidence type="ECO:0000313" key="2">
    <source>
        <dbReference type="Proteomes" id="UP000815846"/>
    </source>
</evidence>
<keyword evidence="2" id="KW-1185">Reference proteome</keyword>
<protein>
    <recommendedName>
        <fullName evidence="3">Lipoprotein</fullName>
    </recommendedName>
</protein>
<dbReference type="EMBL" id="PJAI02000004">
    <property type="protein sequence ID" value="TYK66323.1"/>
    <property type="molecule type" value="Genomic_DNA"/>
</dbReference>
<name>A0ABY3MYN7_9GAMM</name>
<reference evidence="1 2" key="1">
    <citation type="submission" date="2019-08" db="EMBL/GenBank/DDBJ databases">
        <title>Microbe sample from Colwellia echini.</title>
        <authorList>
            <person name="Christiansen L."/>
            <person name="Pathiraja D."/>
            <person name="Schultz-Johansen M."/>
            <person name="Choi I.-G."/>
            <person name="Stougaard P."/>
        </authorList>
    </citation>
    <scope>NUCLEOTIDE SEQUENCE [LARGE SCALE GENOMIC DNA]</scope>
    <source>
        <strain evidence="1 2">A3</strain>
    </source>
</reference>
<accession>A0ABY3MYN7</accession>
<evidence type="ECO:0008006" key="3">
    <source>
        <dbReference type="Google" id="ProtNLM"/>
    </source>
</evidence>
<organism evidence="1 2">
    <name type="scientific">Colwellia echini</name>
    <dbReference type="NCBI Taxonomy" id="1982103"/>
    <lineage>
        <taxon>Bacteria</taxon>
        <taxon>Pseudomonadati</taxon>
        <taxon>Pseudomonadota</taxon>
        <taxon>Gammaproteobacteria</taxon>
        <taxon>Alteromonadales</taxon>
        <taxon>Colwelliaceae</taxon>
        <taxon>Colwellia</taxon>
    </lineage>
</organism>
<comment type="caution">
    <text evidence="1">The sequence shown here is derived from an EMBL/GenBank/DDBJ whole genome shotgun (WGS) entry which is preliminary data.</text>
</comment>
<sequence length="219" mass="25185">MPFKRSVGLFSFVNRRNAKAVTFFVPKIRQHHQAGEWRYERNPMYRIMFLPVIYLLTACGSESDSEEQTRDLNEAISFSELIDKRMKVDTSIDGKTILIISEVNAYFNQNDGCANDIPICTQEEYSTDISEPSYQSNGVGACSGYGIELINTSFSEKLELNLVEHPEFYSLVEEYNVPVNFFAKVEFIERQVWCGDQMNYGIKLTLKDGEESHLLEQLN</sequence>
<dbReference type="Proteomes" id="UP000815846">
    <property type="component" value="Unassembled WGS sequence"/>
</dbReference>
<dbReference type="RefSeq" id="WP_148747687.1">
    <property type="nucleotide sequence ID" value="NZ_PJAI02000004.1"/>
</dbReference>
<gene>
    <name evidence="1" type="ORF">CWS31_005040</name>
</gene>
<evidence type="ECO:0000313" key="1">
    <source>
        <dbReference type="EMBL" id="TYK66323.1"/>
    </source>
</evidence>